<dbReference type="Proteomes" id="UP000887574">
    <property type="component" value="Unplaced"/>
</dbReference>
<protein>
    <submittedName>
        <fullName evidence="2">Uncharacterized protein</fullName>
    </submittedName>
</protein>
<accession>A0A915DLK8</accession>
<evidence type="ECO:0000313" key="1">
    <source>
        <dbReference type="Proteomes" id="UP000887574"/>
    </source>
</evidence>
<reference evidence="2" key="1">
    <citation type="submission" date="2022-11" db="UniProtKB">
        <authorList>
            <consortium name="WormBaseParasite"/>
        </authorList>
    </citation>
    <scope>IDENTIFICATION</scope>
</reference>
<keyword evidence="1" id="KW-1185">Reference proteome</keyword>
<dbReference type="WBParaSite" id="jg20865">
    <property type="protein sequence ID" value="jg20865"/>
    <property type="gene ID" value="jg20865"/>
</dbReference>
<evidence type="ECO:0000313" key="2">
    <source>
        <dbReference type="WBParaSite" id="jg20865"/>
    </source>
</evidence>
<dbReference type="AlphaFoldDB" id="A0A915DLK8"/>
<sequence length="128" mass="14749">MRNFFLPSVPFCPYPRGGHSCRLLFFAASQLEWLKNQGAIPAWWSYMSSFLRCVSVGVVEESRCYTAWWSYMSSSFLRCVSVGVVEESRCYTRVVVIHVVMVVQGSSSEKKAEEDFMLENPSGQFWFD</sequence>
<proteinExistence type="predicted"/>
<name>A0A915DLK8_9BILA</name>
<organism evidence="1 2">
    <name type="scientific">Ditylenchus dipsaci</name>
    <dbReference type="NCBI Taxonomy" id="166011"/>
    <lineage>
        <taxon>Eukaryota</taxon>
        <taxon>Metazoa</taxon>
        <taxon>Ecdysozoa</taxon>
        <taxon>Nematoda</taxon>
        <taxon>Chromadorea</taxon>
        <taxon>Rhabditida</taxon>
        <taxon>Tylenchina</taxon>
        <taxon>Tylenchomorpha</taxon>
        <taxon>Sphaerularioidea</taxon>
        <taxon>Anguinidae</taxon>
        <taxon>Anguininae</taxon>
        <taxon>Ditylenchus</taxon>
    </lineage>
</organism>